<keyword evidence="9 10" id="KW-0998">Cell outer membrane</keyword>
<dbReference type="InterPro" id="IPR000531">
    <property type="entry name" value="Beta-barrel_TonB"/>
</dbReference>
<evidence type="ECO:0000256" key="5">
    <source>
        <dbReference type="ARBA" id="ARBA00022692"/>
    </source>
</evidence>
<name>A0ABV8ZWN9_9NEIS</name>
<accession>A0ABV8ZWN9</accession>
<evidence type="ECO:0000313" key="15">
    <source>
        <dbReference type="EMBL" id="MFC4491412.1"/>
    </source>
</evidence>
<keyword evidence="16" id="KW-1185">Reference proteome</keyword>
<evidence type="ECO:0000256" key="4">
    <source>
        <dbReference type="ARBA" id="ARBA00022452"/>
    </source>
</evidence>
<dbReference type="EMBL" id="JBHSEK010000013">
    <property type="protein sequence ID" value="MFC4491412.1"/>
    <property type="molecule type" value="Genomic_DNA"/>
</dbReference>
<sequence length="751" mass="81954">MKKKMMVRLVGAALAVAAAPASATESAAGQGNVEFKPLVVSGDALSEEQRALEKPGAVSSRGENTRLQSLDSILRGIPGTYTQIDPGQGAVSVNIRGLSGLGRVNTMIDGVSQNYYGSAPSSLSHGETPSSAFGALIDPNFIVGVDVNRGTGGGASGVNALAGSANFRTLGVDDVIFDGKRQGARLKYSVGSNGLGRSGMAAGAARTDLAPGVRLGLLGAVSSSSIGGNYRNAQGADSAAFGFGYDEHFTQNPQSQMFKANLRVGDAHEAELSARRYRNNFVRRDIQSDDFYLKYNYTPHSEWLDLSVLASHGRGRQAYQRGSLFTFYNSSTDNIGDALEARNNSRFRLAGGDATLSVGGKWMRNRFTRKVNSAVENSVDNPDANQQAIENNVFAPAGRQEIRSLFTGLEFRRGIYTLQADLNYSRFALSGHKPACDPRVECFPQGAADIKLEESALNPSLLLSAEIKPWFQPFASYARTMRGPNPQEVFFANSGGQSMNPFLKSERAETYQLGVTSMFHGLLSERDTLRTKALFYRSRIADYISSQAFNVCKGGRKCTLDEFWSNSSDDYNDGMTIYTNSPTPVRTRGFELEADYDAGFVYARLSYSREHTSQPTSFASGMFAAGNVSELPDEYYTLDLGSRWLERKLEVGALFKRDGANRRLSPDQLQDDNTGAYLKEEQKANPVIIDLYASYRVNKQWLIRAGVRNLANRSYSEPLNTLNSIPSQSSYESPNSTARGRSYMLATELRF</sequence>
<comment type="similarity">
    <text evidence="2 10 11">Belongs to the TonB-dependent receptor family.</text>
</comment>
<evidence type="ECO:0000259" key="14">
    <source>
        <dbReference type="Pfam" id="PF07715"/>
    </source>
</evidence>
<comment type="subcellular location">
    <subcellularLocation>
        <location evidence="1 10">Cell outer membrane</location>
        <topology evidence="1 10">Multi-pass membrane protein</topology>
    </subcellularLocation>
</comment>
<feature type="domain" description="TonB-dependent receptor-like beta-barrel" evidence="13">
    <location>
        <begin position="232"/>
        <end position="710"/>
    </location>
</feature>
<evidence type="ECO:0000313" key="16">
    <source>
        <dbReference type="Proteomes" id="UP001595999"/>
    </source>
</evidence>
<keyword evidence="3 10" id="KW-0813">Transport</keyword>
<organism evidence="15 16">
    <name type="scientific">Chromobacterium aquaticum</name>
    <dbReference type="NCBI Taxonomy" id="467180"/>
    <lineage>
        <taxon>Bacteria</taxon>
        <taxon>Pseudomonadati</taxon>
        <taxon>Pseudomonadota</taxon>
        <taxon>Betaproteobacteria</taxon>
        <taxon>Neisseriales</taxon>
        <taxon>Chromobacteriaceae</taxon>
        <taxon>Chromobacterium</taxon>
    </lineage>
</organism>
<dbReference type="InterPro" id="IPR039426">
    <property type="entry name" value="TonB-dep_rcpt-like"/>
</dbReference>
<keyword evidence="5 10" id="KW-0812">Transmembrane</keyword>
<evidence type="ECO:0000256" key="8">
    <source>
        <dbReference type="ARBA" id="ARBA00023170"/>
    </source>
</evidence>
<keyword evidence="8 15" id="KW-0675">Receptor</keyword>
<dbReference type="Gene3D" id="2.170.130.10">
    <property type="entry name" value="TonB-dependent receptor, plug domain"/>
    <property type="match status" value="1"/>
</dbReference>
<dbReference type="Gene3D" id="2.40.170.20">
    <property type="entry name" value="TonB-dependent receptor, beta-barrel domain"/>
    <property type="match status" value="1"/>
</dbReference>
<evidence type="ECO:0000256" key="6">
    <source>
        <dbReference type="ARBA" id="ARBA00023077"/>
    </source>
</evidence>
<dbReference type="InterPro" id="IPR012910">
    <property type="entry name" value="Plug_dom"/>
</dbReference>
<evidence type="ECO:0000256" key="12">
    <source>
        <dbReference type="SAM" id="SignalP"/>
    </source>
</evidence>
<evidence type="ECO:0000259" key="13">
    <source>
        <dbReference type="Pfam" id="PF00593"/>
    </source>
</evidence>
<keyword evidence="4 10" id="KW-1134">Transmembrane beta strand</keyword>
<keyword evidence="7 10" id="KW-0472">Membrane</keyword>
<evidence type="ECO:0000256" key="1">
    <source>
        <dbReference type="ARBA" id="ARBA00004571"/>
    </source>
</evidence>
<proteinExistence type="inferred from homology"/>
<evidence type="ECO:0000256" key="2">
    <source>
        <dbReference type="ARBA" id="ARBA00009810"/>
    </source>
</evidence>
<evidence type="ECO:0000256" key="11">
    <source>
        <dbReference type="RuleBase" id="RU003357"/>
    </source>
</evidence>
<keyword evidence="6 11" id="KW-0798">TonB box</keyword>
<dbReference type="SUPFAM" id="SSF56935">
    <property type="entry name" value="Porins"/>
    <property type="match status" value="1"/>
</dbReference>
<dbReference type="PANTHER" id="PTHR30069:SF50">
    <property type="entry name" value="TONB-DEPENDENT RECEPTOR HI_1217-RELATED"/>
    <property type="match status" value="1"/>
</dbReference>
<feature type="domain" description="TonB-dependent receptor plug" evidence="14">
    <location>
        <begin position="63"/>
        <end position="163"/>
    </location>
</feature>
<evidence type="ECO:0000256" key="7">
    <source>
        <dbReference type="ARBA" id="ARBA00023136"/>
    </source>
</evidence>
<comment type="caution">
    <text evidence="15">The sequence shown here is derived from an EMBL/GenBank/DDBJ whole genome shotgun (WGS) entry which is preliminary data.</text>
</comment>
<dbReference type="InterPro" id="IPR036942">
    <property type="entry name" value="Beta-barrel_TonB_sf"/>
</dbReference>
<dbReference type="InterPro" id="IPR037066">
    <property type="entry name" value="Plug_dom_sf"/>
</dbReference>
<dbReference type="Proteomes" id="UP001595999">
    <property type="component" value="Unassembled WGS sequence"/>
</dbReference>
<dbReference type="PANTHER" id="PTHR30069">
    <property type="entry name" value="TONB-DEPENDENT OUTER MEMBRANE RECEPTOR"/>
    <property type="match status" value="1"/>
</dbReference>
<dbReference type="PROSITE" id="PS52016">
    <property type="entry name" value="TONB_DEPENDENT_REC_3"/>
    <property type="match status" value="1"/>
</dbReference>
<evidence type="ECO:0000256" key="10">
    <source>
        <dbReference type="PROSITE-ProRule" id="PRU01360"/>
    </source>
</evidence>
<keyword evidence="12" id="KW-0732">Signal</keyword>
<dbReference type="Pfam" id="PF00593">
    <property type="entry name" value="TonB_dep_Rec_b-barrel"/>
    <property type="match status" value="1"/>
</dbReference>
<dbReference type="Pfam" id="PF07715">
    <property type="entry name" value="Plug"/>
    <property type="match status" value="1"/>
</dbReference>
<dbReference type="RefSeq" id="WP_231465090.1">
    <property type="nucleotide sequence ID" value="NZ_JAJOHW010000166.1"/>
</dbReference>
<evidence type="ECO:0000256" key="9">
    <source>
        <dbReference type="ARBA" id="ARBA00023237"/>
    </source>
</evidence>
<feature type="chain" id="PRO_5046202556" evidence="12">
    <location>
        <begin position="24"/>
        <end position="751"/>
    </location>
</feature>
<protein>
    <submittedName>
        <fullName evidence="15">TonB-dependent receptor domain-containing protein</fullName>
    </submittedName>
</protein>
<gene>
    <name evidence="15" type="ORF">ACFO0R_17520</name>
</gene>
<evidence type="ECO:0000256" key="3">
    <source>
        <dbReference type="ARBA" id="ARBA00022448"/>
    </source>
</evidence>
<feature type="signal peptide" evidence="12">
    <location>
        <begin position="1"/>
        <end position="23"/>
    </location>
</feature>
<reference evidence="16" key="1">
    <citation type="journal article" date="2019" name="Int. J. Syst. Evol. Microbiol.">
        <title>The Global Catalogue of Microorganisms (GCM) 10K type strain sequencing project: providing services to taxonomists for standard genome sequencing and annotation.</title>
        <authorList>
            <consortium name="The Broad Institute Genomics Platform"/>
            <consortium name="The Broad Institute Genome Sequencing Center for Infectious Disease"/>
            <person name="Wu L."/>
            <person name="Ma J."/>
        </authorList>
    </citation>
    <scope>NUCLEOTIDE SEQUENCE [LARGE SCALE GENOMIC DNA]</scope>
    <source>
        <strain evidence="16">CGMCC 4.7608</strain>
    </source>
</reference>